<protein>
    <recommendedName>
        <fullName evidence="4">Granulins domain-containing protein</fullName>
    </recommendedName>
</protein>
<dbReference type="EMBL" id="VCGU01000458">
    <property type="protein sequence ID" value="TRY63730.1"/>
    <property type="molecule type" value="Genomic_DNA"/>
</dbReference>
<gene>
    <name evidence="2" type="ORF">TCAL_07141</name>
</gene>
<proteinExistence type="predicted"/>
<dbReference type="Proteomes" id="UP000318571">
    <property type="component" value="Chromosome 10"/>
</dbReference>
<accession>A0A553NE66</accession>
<reference evidence="2 3" key="1">
    <citation type="journal article" date="2018" name="Nat. Ecol. Evol.">
        <title>Genomic signatures of mitonuclear coevolution across populations of Tigriopus californicus.</title>
        <authorList>
            <person name="Barreto F.S."/>
            <person name="Watson E.T."/>
            <person name="Lima T.G."/>
            <person name="Willett C.S."/>
            <person name="Edmands S."/>
            <person name="Li W."/>
            <person name="Burton R.S."/>
        </authorList>
    </citation>
    <scope>NUCLEOTIDE SEQUENCE [LARGE SCALE GENOMIC DNA]</scope>
    <source>
        <strain evidence="2 3">San Diego</strain>
    </source>
</reference>
<dbReference type="AlphaFoldDB" id="A0A553NE66"/>
<keyword evidence="3" id="KW-1185">Reference proteome</keyword>
<comment type="caution">
    <text evidence="2">The sequence shown here is derived from an EMBL/GenBank/DDBJ whole genome shotgun (WGS) entry which is preliminary data.</text>
</comment>
<organism evidence="2 3">
    <name type="scientific">Tigriopus californicus</name>
    <name type="common">Marine copepod</name>
    <dbReference type="NCBI Taxonomy" id="6832"/>
    <lineage>
        <taxon>Eukaryota</taxon>
        <taxon>Metazoa</taxon>
        <taxon>Ecdysozoa</taxon>
        <taxon>Arthropoda</taxon>
        <taxon>Crustacea</taxon>
        <taxon>Multicrustacea</taxon>
        <taxon>Hexanauplia</taxon>
        <taxon>Copepoda</taxon>
        <taxon>Harpacticoida</taxon>
        <taxon>Harpacticidae</taxon>
        <taxon>Tigriopus</taxon>
    </lineage>
</organism>
<keyword evidence="1" id="KW-0732">Signal</keyword>
<sequence>MNIQVIVLSLAIGIALVWARCEKVKRGDPCQTNDNCTHVPLQCNQWRDGCKVCQPVECGKAGERCGWYKGRCCTDEEVYCYKAANEKSRCTPLADIPESDHSQVLQDNV</sequence>
<feature type="chain" id="PRO_5021839789" description="Granulins domain-containing protein" evidence="1">
    <location>
        <begin position="20"/>
        <end position="109"/>
    </location>
</feature>
<name>A0A553NE66_TIGCA</name>
<evidence type="ECO:0000256" key="1">
    <source>
        <dbReference type="SAM" id="SignalP"/>
    </source>
</evidence>
<evidence type="ECO:0000313" key="2">
    <source>
        <dbReference type="EMBL" id="TRY63730.1"/>
    </source>
</evidence>
<evidence type="ECO:0008006" key="4">
    <source>
        <dbReference type="Google" id="ProtNLM"/>
    </source>
</evidence>
<feature type="signal peptide" evidence="1">
    <location>
        <begin position="1"/>
        <end position="19"/>
    </location>
</feature>
<evidence type="ECO:0000313" key="3">
    <source>
        <dbReference type="Proteomes" id="UP000318571"/>
    </source>
</evidence>